<name>A0AAD8DAI9_ACIOX</name>
<proteinExistence type="predicted"/>
<dbReference type="Pfam" id="PF08373">
    <property type="entry name" value="RAP"/>
    <property type="match status" value="1"/>
</dbReference>
<dbReference type="EMBL" id="JAGXEW010000012">
    <property type="protein sequence ID" value="KAK1165580.1"/>
    <property type="molecule type" value="Genomic_DNA"/>
</dbReference>
<comment type="caution">
    <text evidence="2">The sequence shown here is derived from an EMBL/GenBank/DDBJ whole genome shotgun (WGS) entry which is preliminary data.</text>
</comment>
<keyword evidence="2" id="KW-0418">Kinase</keyword>
<keyword evidence="2" id="KW-0808">Transferase</keyword>
<sequence>MITLQISKSHWTKTENLSCSPRVRKISKLKISKVSAFCLGTNHPKGKLAMKMWRLTALGYSIVLAPAQEFEKLQEDEQVQFLKTKTCIVCYQSGNLNKKLTV</sequence>
<organism evidence="2 3">
    <name type="scientific">Acipenser oxyrinchus oxyrinchus</name>
    <dbReference type="NCBI Taxonomy" id="40147"/>
    <lineage>
        <taxon>Eukaryota</taxon>
        <taxon>Metazoa</taxon>
        <taxon>Chordata</taxon>
        <taxon>Craniata</taxon>
        <taxon>Vertebrata</taxon>
        <taxon>Euteleostomi</taxon>
        <taxon>Actinopterygii</taxon>
        <taxon>Chondrostei</taxon>
        <taxon>Acipenseriformes</taxon>
        <taxon>Acipenseridae</taxon>
        <taxon>Acipenser</taxon>
    </lineage>
</organism>
<protein>
    <submittedName>
        <fullName evidence="2">FAST kinase domain-containing protein 2, mitochondrial</fullName>
    </submittedName>
</protein>
<gene>
    <name evidence="2" type="primary">FASTKD2</name>
    <name evidence="2" type="ORF">AOXY_G14154</name>
</gene>
<reference evidence="2" key="1">
    <citation type="submission" date="2022-02" db="EMBL/GenBank/DDBJ databases">
        <title>Atlantic sturgeon de novo genome assembly.</title>
        <authorList>
            <person name="Stock M."/>
            <person name="Klopp C."/>
            <person name="Guiguen Y."/>
            <person name="Cabau C."/>
            <person name="Parinello H."/>
            <person name="Santidrian Yebra-Pimentel E."/>
            <person name="Kuhl H."/>
            <person name="Dirks R.P."/>
            <person name="Guessner J."/>
            <person name="Wuertz S."/>
            <person name="Du K."/>
            <person name="Schartl M."/>
        </authorList>
    </citation>
    <scope>NUCLEOTIDE SEQUENCE</scope>
    <source>
        <strain evidence="2">STURGEONOMICS-FGT-2020</strain>
        <tissue evidence="2">Whole blood</tissue>
    </source>
</reference>
<dbReference type="AlphaFoldDB" id="A0AAD8DAI9"/>
<evidence type="ECO:0000259" key="1">
    <source>
        <dbReference type="SMART" id="SM00952"/>
    </source>
</evidence>
<dbReference type="GO" id="GO:0016301">
    <property type="term" value="F:kinase activity"/>
    <property type="evidence" value="ECO:0007669"/>
    <property type="project" value="UniProtKB-KW"/>
</dbReference>
<accession>A0AAD8DAI9</accession>
<evidence type="ECO:0000313" key="3">
    <source>
        <dbReference type="Proteomes" id="UP001230051"/>
    </source>
</evidence>
<feature type="domain" description="RAP" evidence="1">
    <location>
        <begin position="29"/>
        <end position="85"/>
    </location>
</feature>
<evidence type="ECO:0000313" key="2">
    <source>
        <dbReference type="EMBL" id="KAK1165580.1"/>
    </source>
</evidence>
<dbReference type="SMART" id="SM00952">
    <property type="entry name" value="RAP"/>
    <property type="match status" value="1"/>
</dbReference>
<dbReference type="Proteomes" id="UP001230051">
    <property type="component" value="Unassembled WGS sequence"/>
</dbReference>
<dbReference type="InterPro" id="IPR013584">
    <property type="entry name" value="RAP"/>
</dbReference>
<keyword evidence="3" id="KW-1185">Reference proteome</keyword>